<gene>
    <name evidence="4" type="ORF">BDQ12DRAFT_274734</name>
</gene>
<proteinExistence type="predicted"/>
<evidence type="ECO:0000313" key="5">
    <source>
        <dbReference type="Proteomes" id="UP000308652"/>
    </source>
</evidence>
<feature type="region of interest" description="Disordered" evidence="1">
    <location>
        <begin position="154"/>
        <end position="235"/>
    </location>
</feature>
<feature type="transmembrane region" description="Helical" evidence="2">
    <location>
        <begin position="238"/>
        <end position="262"/>
    </location>
</feature>
<keyword evidence="2" id="KW-1133">Transmembrane helix</keyword>
<feature type="chain" id="PRO_5023110989" description="Mid2 domain-containing protein" evidence="3">
    <location>
        <begin position="25"/>
        <end position="332"/>
    </location>
</feature>
<keyword evidence="2" id="KW-0812">Transmembrane</keyword>
<reference evidence="4 5" key="1">
    <citation type="journal article" date="2019" name="Nat. Ecol. Evol.">
        <title>Megaphylogeny resolves global patterns of mushroom evolution.</title>
        <authorList>
            <person name="Varga T."/>
            <person name="Krizsan K."/>
            <person name="Foldi C."/>
            <person name="Dima B."/>
            <person name="Sanchez-Garcia M."/>
            <person name="Sanchez-Ramirez S."/>
            <person name="Szollosi G.J."/>
            <person name="Szarkandi J.G."/>
            <person name="Papp V."/>
            <person name="Albert L."/>
            <person name="Andreopoulos W."/>
            <person name="Angelini C."/>
            <person name="Antonin V."/>
            <person name="Barry K.W."/>
            <person name="Bougher N.L."/>
            <person name="Buchanan P."/>
            <person name="Buyck B."/>
            <person name="Bense V."/>
            <person name="Catcheside P."/>
            <person name="Chovatia M."/>
            <person name="Cooper J."/>
            <person name="Damon W."/>
            <person name="Desjardin D."/>
            <person name="Finy P."/>
            <person name="Geml J."/>
            <person name="Haridas S."/>
            <person name="Hughes K."/>
            <person name="Justo A."/>
            <person name="Karasinski D."/>
            <person name="Kautmanova I."/>
            <person name="Kiss B."/>
            <person name="Kocsube S."/>
            <person name="Kotiranta H."/>
            <person name="LaButti K.M."/>
            <person name="Lechner B.E."/>
            <person name="Liimatainen K."/>
            <person name="Lipzen A."/>
            <person name="Lukacs Z."/>
            <person name="Mihaltcheva S."/>
            <person name="Morgado L.N."/>
            <person name="Niskanen T."/>
            <person name="Noordeloos M.E."/>
            <person name="Ohm R.A."/>
            <person name="Ortiz-Santana B."/>
            <person name="Ovrebo C."/>
            <person name="Racz N."/>
            <person name="Riley R."/>
            <person name="Savchenko A."/>
            <person name="Shiryaev A."/>
            <person name="Soop K."/>
            <person name="Spirin V."/>
            <person name="Szebenyi C."/>
            <person name="Tomsovsky M."/>
            <person name="Tulloss R.E."/>
            <person name="Uehling J."/>
            <person name="Grigoriev I.V."/>
            <person name="Vagvolgyi C."/>
            <person name="Papp T."/>
            <person name="Martin F.M."/>
            <person name="Miettinen O."/>
            <person name="Hibbett D.S."/>
            <person name="Nagy L.G."/>
        </authorList>
    </citation>
    <scope>NUCLEOTIDE SEQUENCE [LARGE SCALE GENOMIC DNA]</scope>
    <source>
        <strain evidence="4 5">CBS 166.37</strain>
    </source>
</reference>
<evidence type="ECO:0000313" key="4">
    <source>
        <dbReference type="EMBL" id="TFK42439.1"/>
    </source>
</evidence>
<protein>
    <recommendedName>
        <fullName evidence="6">Mid2 domain-containing protein</fullName>
    </recommendedName>
</protein>
<feature type="signal peptide" evidence="3">
    <location>
        <begin position="1"/>
        <end position="24"/>
    </location>
</feature>
<dbReference type="OrthoDB" id="3362711at2759"/>
<organism evidence="4 5">
    <name type="scientific">Crucibulum laeve</name>
    <dbReference type="NCBI Taxonomy" id="68775"/>
    <lineage>
        <taxon>Eukaryota</taxon>
        <taxon>Fungi</taxon>
        <taxon>Dikarya</taxon>
        <taxon>Basidiomycota</taxon>
        <taxon>Agaricomycotina</taxon>
        <taxon>Agaricomycetes</taxon>
        <taxon>Agaricomycetidae</taxon>
        <taxon>Agaricales</taxon>
        <taxon>Agaricineae</taxon>
        <taxon>Nidulariaceae</taxon>
        <taxon>Crucibulum</taxon>
    </lineage>
</organism>
<evidence type="ECO:0000256" key="2">
    <source>
        <dbReference type="SAM" id="Phobius"/>
    </source>
</evidence>
<feature type="compositionally biased region" description="Low complexity" evidence="1">
    <location>
        <begin position="171"/>
        <end position="235"/>
    </location>
</feature>
<evidence type="ECO:0008006" key="6">
    <source>
        <dbReference type="Google" id="ProtNLM"/>
    </source>
</evidence>
<keyword evidence="2" id="KW-0472">Membrane</keyword>
<dbReference type="EMBL" id="ML213592">
    <property type="protein sequence ID" value="TFK42439.1"/>
    <property type="molecule type" value="Genomic_DNA"/>
</dbReference>
<dbReference type="AlphaFoldDB" id="A0A5C3MAK4"/>
<accession>A0A5C3MAK4</accession>
<keyword evidence="5" id="KW-1185">Reference proteome</keyword>
<keyword evidence="3" id="KW-0732">Signal</keyword>
<evidence type="ECO:0000256" key="1">
    <source>
        <dbReference type="SAM" id="MobiDB-lite"/>
    </source>
</evidence>
<sequence length="332" mass="34170">MLWNIFVLAISALTLQELVPGAFGQTSDAICLPYYSWAFTSQKKSPCEVASSLIAVCNGGPFNVDALPDQSHYLGPTLAAANPCLCNTVTYSLMSACGACQGRTFLSWSVWSANCNSVTDGSYPQQLPTGLLVPGWAYDDVQGGDNFDQSLARQNANATESSVIPPPPSSTPTHSSSTSSSTSNPATSKSTAHPSSSKSASSAASSVLASTSSQSATQAASSGSSTPDSAPSVSHSNAVGGGAVGGLLGGLVLIGGLVYWLLRRQRHSARNQVVPSEPNISPPQTSDMSQYIANTVPVGHLESSNNSAVGSRAMYTDSSVSGSAHSVRYQHV</sequence>
<evidence type="ECO:0000256" key="3">
    <source>
        <dbReference type="SAM" id="SignalP"/>
    </source>
</evidence>
<name>A0A5C3MAK4_9AGAR</name>
<dbReference type="Proteomes" id="UP000308652">
    <property type="component" value="Unassembled WGS sequence"/>
</dbReference>